<evidence type="ECO:0000256" key="1">
    <source>
        <dbReference type="ARBA" id="ARBA00001966"/>
    </source>
</evidence>
<dbReference type="PANTHER" id="PTHR43409">
    <property type="entry name" value="ANAEROBIC MAGNESIUM-PROTOPORPHYRIN IX MONOMETHYL ESTER CYCLASE-RELATED"/>
    <property type="match status" value="1"/>
</dbReference>
<dbReference type="PROSITE" id="PS51332">
    <property type="entry name" value="B12_BINDING"/>
    <property type="match status" value="1"/>
</dbReference>
<dbReference type="Gene3D" id="3.40.50.280">
    <property type="entry name" value="Cobalamin-binding domain"/>
    <property type="match status" value="1"/>
</dbReference>
<feature type="domain" description="B12-binding" evidence="6">
    <location>
        <begin position="99"/>
        <end position="209"/>
    </location>
</feature>
<keyword evidence="5" id="KW-0411">Iron-sulfur</keyword>
<dbReference type="SMART" id="SM00729">
    <property type="entry name" value="Elp3"/>
    <property type="match status" value="1"/>
</dbReference>
<dbReference type="SFLD" id="SFLDG01082">
    <property type="entry name" value="B12-binding_domain_containing"/>
    <property type="match status" value="1"/>
</dbReference>
<dbReference type="InterPro" id="IPR007197">
    <property type="entry name" value="rSAM"/>
</dbReference>
<evidence type="ECO:0000259" key="6">
    <source>
        <dbReference type="PROSITE" id="PS51332"/>
    </source>
</evidence>
<dbReference type="RefSeq" id="WP_093262142.1">
    <property type="nucleotide sequence ID" value="NZ_FNOK01000004.1"/>
</dbReference>
<dbReference type="NCBIfam" id="TIGR03975">
    <property type="entry name" value="rSAM_ocin_1"/>
    <property type="match status" value="1"/>
</dbReference>
<evidence type="ECO:0000256" key="3">
    <source>
        <dbReference type="ARBA" id="ARBA00022723"/>
    </source>
</evidence>
<evidence type="ECO:0000256" key="4">
    <source>
        <dbReference type="ARBA" id="ARBA00023004"/>
    </source>
</evidence>
<dbReference type="STRING" id="418495.SAMN05216215_1004169"/>
<dbReference type="PANTHER" id="PTHR43409:SF7">
    <property type="entry name" value="BLL1977 PROTEIN"/>
    <property type="match status" value="1"/>
</dbReference>
<dbReference type="SFLD" id="SFLDS00029">
    <property type="entry name" value="Radical_SAM"/>
    <property type="match status" value="1"/>
</dbReference>
<reference evidence="8" key="1">
    <citation type="submission" date="2016-10" db="EMBL/GenBank/DDBJ databases">
        <authorList>
            <person name="Varghese N."/>
            <person name="Submissions S."/>
        </authorList>
    </citation>
    <scope>NUCLEOTIDE SEQUENCE [LARGE SCALE GENOMIC DNA]</scope>
    <source>
        <strain evidence="8">CGMCC 4.3530</strain>
    </source>
</reference>
<accession>A0A1H2V206</accession>
<keyword evidence="4" id="KW-0408">Iron</keyword>
<dbReference type="SFLD" id="SFLDF00324">
    <property type="entry name" value="bacteriocin_maturation"/>
    <property type="match status" value="1"/>
</dbReference>
<dbReference type="GO" id="GO:0003824">
    <property type="term" value="F:catalytic activity"/>
    <property type="evidence" value="ECO:0007669"/>
    <property type="project" value="InterPro"/>
</dbReference>
<evidence type="ECO:0000256" key="5">
    <source>
        <dbReference type="ARBA" id="ARBA00023014"/>
    </source>
</evidence>
<organism evidence="7 8">
    <name type="scientific">Saccharopolyspora shandongensis</name>
    <dbReference type="NCBI Taxonomy" id="418495"/>
    <lineage>
        <taxon>Bacteria</taxon>
        <taxon>Bacillati</taxon>
        <taxon>Actinomycetota</taxon>
        <taxon>Actinomycetes</taxon>
        <taxon>Pseudonocardiales</taxon>
        <taxon>Pseudonocardiaceae</taxon>
        <taxon>Saccharopolyspora</taxon>
    </lineage>
</organism>
<comment type="cofactor">
    <cofactor evidence="1">
        <name>[4Fe-4S] cluster</name>
        <dbReference type="ChEBI" id="CHEBI:49883"/>
    </cofactor>
</comment>
<keyword evidence="2" id="KW-0949">S-adenosyl-L-methionine</keyword>
<proteinExistence type="predicted"/>
<dbReference type="EMBL" id="FNOK01000004">
    <property type="protein sequence ID" value="SDW62331.1"/>
    <property type="molecule type" value="Genomic_DNA"/>
</dbReference>
<dbReference type="InterPro" id="IPR006158">
    <property type="entry name" value="Cobalamin-bd"/>
</dbReference>
<evidence type="ECO:0000256" key="2">
    <source>
        <dbReference type="ARBA" id="ARBA00022691"/>
    </source>
</evidence>
<evidence type="ECO:0000313" key="7">
    <source>
        <dbReference type="EMBL" id="SDW62331.1"/>
    </source>
</evidence>
<dbReference type="GO" id="GO:0051536">
    <property type="term" value="F:iron-sulfur cluster binding"/>
    <property type="evidence" value="ECO:0007669"/>
    <property type="project" value="UniProtKB-KW"/>
</dbReference>
<dbReference type="InterPro" id="IPR058240">
    <property type="entry name" value="rSAM_sf"/>
</dbReference>
<dbReference type="Gene3D" id="3.80.30.20">
    <property type="entry name" value="tm_1862 like domain"/>
    <property type="match status" value="1"/>
</dbReference>
<dbReference type="InterPro" id="IPR051198">
    <property type="entry name" value="BchE-like"/>
</dbReference>
<dbReference type="AlphaFoldDB" id="A0A1H2V206"/>
<evidence type="ECO:0000313" key="8">
    <source>
        <dbReference type="Proteomes" id="UP000199529"/>
    </source>
</evidence>
<dbReference type="InterPro" id="IPR023404">
    <property type="entry name" value="rSAM_horseshoe"/>
</dbReference>
<dbReference type="GO" id="GO:0005829">
    <property type="term" value="C:cytosol"/>
    <property type="evidence" value="ECO:0007669"/>
    <property type="project" value="TreeGrafter"/>
</dbReference>
<dbReference type="Pfam" id="PF04055">
    <property type="entry name" value="Radical_SAM"/>
    <property type="match status" value="1"/>
</dbReference>
<dbReference type="GO" id="GO:0031419">
    <property type="term" value="F:cobalamin binding"/>
    <property type="evidence" value="ECO:0007669"/>
    <property type="project" value="InterPro"/>
</dbReference>
<dbReference type="InterPro" id="IPR006638">
    <property type="entry name" value="Elp3/MiaA/NifB-like_rSAM"/>
</dbReference>
<protein>
    <submittedName>
        <fullName evidence="7">Ribosomal peptide maturation radical SAM protein 1</fullName>
    </submittedName>
</protein>
<sequence>MDVTLVNMPWASVGYPSLACGILKTAVERGGAHRVRVVDANLDFFDWMHQNLGTRLREYDFFSLDSYFEGCGDWVFTAALHGVRGWRAAEFREAMTGRIDADRLELCLRLHDLVPDWISAYAKEIADTAGGLIGFTTTFQQNTASLALARELKLLDPASRIVFGGANCDGPQGAAWHRNFEFVDFVVRGEGELALPALVEHLDRGGDPARVPGLCWRDGSGEHVNELTTAPLPPAQIAAPDFDGYLERFAGCAAASETEPKLVVEGARGCWWGEKHHCTFCGLNGSSMQFRSKSPDRFHDELVGLAERYRVLDMYLVDNILDMEYLRTVLPRLEAAGYDLRLQCEIKANLRFDQLRQLVRAGVVQVQPGIENLSSRVLRLMDKGVDGCQNVRLLRDARSLGLTVMWNYLYGFPGELDSDYASVVGQLPALSHLPPMDGASRIALERFSPYFDDPALGFAAREPDPQYFLNYDLPSGELRDLAYLFSTEPAGIGGRAEAELLAAVDAWAEHHPTSVLEHVELDDEVVVIDVRPGFGPDEHVLTGTDAELFRALDRPRSLPNLESGFGPRVRDRLDRWRHRGLLFTDDGRYVHVVPQANNQQLLRLG</sequence>
<gene>
    <name evidence="7" type="ORF">SAMN05216215_1004169</name>
</gene>
<dbReference type="InterPro" id="IPR023984">
    <property type="entry name" value="rSAM_ocin_1"/>
</dbReference>
<dbReference type="GO" id="GO:0046872">
    <property type="term" value="F:metal ion binding"/>
    <property type="evidence" value="ECO:0007669"/>
    <property type="project" value="UniProtKB-KW"/>
</dbReference>
<dbReference type="Proteomes" id="UP000199529">
    <property type="component" value="Unassembled WGS sequence"/>
</dbReference>
<dbReference type="OrthoDB" id="9801424at2"/>
<dbReference type="SUPFAM" id="SSF102114">
    <property type="entry name" value="Radical SAM enzymes"/>
    <property type="match status" value="1"/>
</dbReference>
<name>A0A1H2V206_9PSEU</name>
<keyword evidence="3" id="KW-0479">Metal-binding</keyword>
<keyword evidence="8" id="KW-1185">Reference proteome</keyword>